<organism evidence="1">
    <name type="scientific">freshwater metagenome</name>
    <dbReference type="NCBI Taxonomy" id="449393"/>
    <lineage>
        <taxon>unclassified sequences</taxon>
        <taxon>metagenomes</taxon>
        <taxon>ecological metagenomes</taxon>
    </lineage>
</organism>
<evidence type="ECO:0000313" key="1">
    <source>
        <dbReference type="EMBL" id="CAB4948877.1"/>
    </source>
</evidence>
<protein>
    <submittedName>
        <fullName evidence="1">Unannotated protein</fullName>
    </submittedName>
</protein>
<reference evidence="1" key="1">
    <citation type="submission" date="2020-05" db="EMBL/GenBank/DDBJ databases">
        <authorList>
            <person name="Chiriac C."/>
            <person name="Salcher M."/>
            <person name="Ghai R."/>
            <person name="Kavagutti S V."/>
        </authorList>
    </citation>
    <scope>NUCLEOTIDE SEQUENCE</scope>
</reference>
<dbReference type="AlphaFoldDB" id="A0A6J7K112"/>
<name>A0A6J7K112_9ZZZZ</name>
<sequence length="304" mass="32146">MDDDGPVGLEGLAQRGAQRRDVVAVDDADVRPVQRLPQLAVRVQELHGALELGADVLDDAADAREVGQAVLDALPTVPELRVQADALEVAGQRADVRRDRHAVVVQDHDERRAHAAGLVRGLEGDAAGHRAVADDGDDLAGLLRAVRVGLADPHALAQADAVADRRRRVAGAHDVVLGLVDRAERRHAVVLADRAELVAATREDLVRIGLVADVPEDLVRRAVEQGVQRDGDLARAEIGPEVAADLTDGVDDVLAHLLSDLLQLLLGEPVEVLRAIDAVQQSGHGSVSPRVDEGGEGVQVLGFT</sequence>
<dbReference type="EMBL" id="CAFBMK010000320">
    <property type="protein sequence ID" value="CAB4948877.1"/>
    <property type="molecule type" value="Genomic_DNA"/>
</dbReference>
<accession>A0A6J7K112</accession>
<proteinExistence type="predicted"/>
<gene>
    <name evidence="1" type="ORF">UFOPK3564_03379</name>
</gene>